<reference evidence="1" key="1">
    <citation type="journal article" date="2020" name="mSystems">
        <title>Genome- and Community-Level Interaction Insights into Carbon Utilization and Element Cycling Functions of Hydrothermarchaeota in Hydrothermal Sediment.</title>
        <authorList>
            <person name="Zhou Z."/>
            <person name="Liu Y."/>
            <person name="Xu W."/>
            <person name="Pan J."/>
            <person name="Luo Z.H."/>
            <person name="Li M."/>
        </authorList>
    </citation>
    <scope>NUCLEOTIDE SEQUENCE [LARGE SCALE GENOMIC DNA]</scope>
    <source>
        <strain evidence="1">SpSt-548</strain>
    </source>
</reference>
<proteinExistence type="predicted"/>
<protein>
    <submittedName>
        <fullName evidence="1">Uncharacterized protein</fullName>
    </submittedName>
</protein>
<organism evidence="1">
    <name type="scientific">Desulfobacca acetoxidans</name>
    <dbReference type="NCBI Taxonomy" id="60893"/>
    <lineage>
        <taxon>Bacteria</taxon>
        <taxon>Pseudomonadati</taxon>
        <taxon>Thermodesulfobacteriota</taxon>
        <taxon>Desulfobaccia</taxon>
        <taxon>Desulfobaccales</taxon>
        <taxon>Desulfobaccaceae</taxon>
        <taxon>Desulfobacca</taxon>
    </lineage>
</organism>
<evidence type="ECO:0000313" key="1">
    <source>
        <dbReference type="EMBL" id="HGS05334.1"/>
    </source>
</evidence>
<sequence length="64" mass="7461">MTGDTRMMCPIPHLGYCIYERCNFWDEQKQECSGLCFGEYDPLRETSASHPDSPCTIYWTEDSD</sequence>
<name>A0A7V4G8I1_9BACT</name>
<accession>A0A7V4G8I1</accession>
<dbReference type="EMBL" id="DSXI01000371">
    <property type="protein sequence ID" value="HGS05334.1"/>
    <property type="molecule type" value="Genomic_DNA"/>
</dbReference>
<gene>
    <name evidence="1" type="ORF">ENT08_06305</name>
</gene>
<comment type="caution">
    <text evidence="1">The sequence shown here is derived from an EMBL/GenBank/DDBJ whole genome shotgun (WGS) entry which is preliminary data.</text>
</comment>
<dbReference type="AlphaFoldDB" id="A0A7V4G8I1"/>